<keyword evidence="4 10" id="KW-0812">Transmembrane</keyword>
<evidence type="ECO:0000256" key="4">
    <source>
        <dbReference type="ARBA" id="ARBA00022692"/>
    </source>
</evidence>
<evidence type="ECO:0000256" key="9">
    <source>
        <dbReference type="SAM" id="MobiDB-lite"/>
    </source>
</evidence>
<feature type="transmembrane region" description="Helical" evidence="10">
    <location>
        <begin position="101"/>
        <end position="122"/>
    </location>
</feature>
<feature type="transmembrane region" description="Helical" evidence="10">
    <location>
        <begin position="686"/>
        <end position="705"/>
    </location>
</feature>
<dbReference type="GO" id="GO:0015031">
    <property type="term" value="P:protein transport"/>
    <property type="evidence" value="ECO:0007669"/>
    <property type="project" value="UniProtKB-KW"/>
</dbReference>
<name>A0A8H5LZE5_9AGAR</name>
<evidence type="ECO:0000256" key="7">
    <source>
        <dbReference type="ARBA" id="ARBA00022989"/>
    </source>
</evidence>
<evidence type="ECO:0000256" key="1">
    <source>
        <dbReference type="ARBA" id="ARBA00004141"/>
    </source>
</evidence>
<dbReference type="PANTHER" id="PTHR22601">
    <property type="entry name" value="ISP4 LIKE PROTEIN"/>
    <property type="match status" value="1"/>
</dbReference>
<evidence type="ECO:0000256" key="5">
    <source>
        <dbReference type="ARBA" id="ARBA00022856"/>
    </source>
</evidence>
<dbReference type="GO" id="GO:0035673">
    <property type="term" value="F:oligopeptide transmembrane transporter activity"/>
    <property type="evidence" value="ECO:0007669"/>
    <property type="project" value="InterPro"/>
</dbReference>
<keyword evidence="8 10" id="KW-0472">Membrane</keyword>
<keyword evidence="12" id="KW-1185">Reference proteome</keyword>
<evidence type="ECO:0000256" key="3">
    <source>
        <dbReference type="ARBA" id="ARBA00022448"/>
    </source>
</evidence>
<feature type="transmembrane region" description="Helical" evidence="10">
    <location>
        <begin position="176"/>
        <end position="197"/>
    </location>
</feature>
<keyword evidence="5" id="KW-0571">Peptide transport</keyword>
<feature type="transmembrane region" description="Helical" evidence="10">
    <location>
        <begin position="134"/>
        <end position="156"/>
    </location>
</feature>
<feature type="transmembrane region" description="Helical" evidence="10">
    <location>
        <begin position="250"/>
        <end position="271"/>
    </location>
</feature>
<keyword evidence="7 10" id="KW-1133">Transmembrane helix</keyword>
<comment type="subcellular location">
    <subcellularLocation>
        <location evidence="1">Membrane</location>
        <topology evidence="1">Multi-pass membrane protein</topology>
    </subcellularLocation>
</comment>
<feature type="transmembrane region" description="Helical" evidence="10">
    <location>
        <begin position="810"/>
        <end position="831"/>
    </location>
</feature>
<evidence type="ECO:0000256" key="8">
    <source>
        <dbReference type="ARBA" id="ARBA00023136"/>
    </source>
</evidence>
<feature type="transmembrane region" description="Helical" evidence="10">
    <location>
        <begin position="444"/>
        <end position="462"/>
    </location>
</feature>
<feature type="transmembrane region" description="Helical" evidence="10">
    <location>
        <begin position="548"/>
        <end position="566"/>
    </location>
</feature>
<organism evidence="11 12">
    <name type="scientific">Tetrapyrgos nigripes</name>
    <dbReference type="NCBI Taxonomy" id="182062"/>
    <lineage>
        <taxon>Eukaryota</taxon>
        <taxon>Fungi</taxon>
        <taxon>Dikarya</taxon>
        <taxon>Basidiomycota</taxon>
        <taxon>Agaricomycotina</taxon>
        <taxon>Agaricomycetes</taxon>
        <taxon>Agaricomycetidae</taxon>
        <taxon>Agaricales</taxon>
        <taxon>Marasmiineae</taxon>
        <taxon>Marasmiaceae</taxon>
        <taxon>Tetrapyrgos</taxon>
    </lineage>
</organism>
<feature type="transmembrane region" description="Helical" evidence="10">
    <location>
        <begin position="611"/>
        <end position="639"/>
    </location>
</feature>
<feature type="transmembrane region" description="Helical" evidence="10">
    <location>
        <begin position="20"/>
        <end position="44"/>
    </location>
</feature>
<feature type="transmembrane region" description="Helical" evidence="10">
    <location>
        <begin position="572"/>
        <end position="591"/>
    </location>
</feature>
<feature type="transmembrane region" description="Helical" evidence="10">
    <location>
        <begin position="992"/>
        <end position="1010"/>
    </location>
</feature>
<evidence type="ECO:0000256" key="6">
    <source>
        <dbReference type="ARBA" id="ARBA00022927"/>
    </source>
</evidence>
<keyword evidence="3" id="KW-0813">Transport</keyword>
<reference evidence="11 12" key="1">
    <citation type="journal article" date="2020" name="ISME J.">
        <title>Uncovering the hidden diversity of litter-decomposition mechanisms in mushroom-forming fungi.</title>
        <authorList>
            <person name="Floudas D."/>
            <person name="Bentzer J."/>
            <person name="Ahren D."/>
            <person name="Johansson T."/>
            <person name="Persson P."/>
            <person name="Tunlid A."/>
        </authorList>
    </citation>
    <scope>NUCLEOTIDE SEQUENCE [LARGE SCALE GENOMIC DNA]</scope>
    <source>
        <strain evidence="11 12">CBS 291.85</strain>
    </source>
</reference>
<protein>
    <recommendedName>
        <fullName evidence="13">OPT oligopeptide transporter</fullName>
    </recommendedName>
</protein>
<feature type="transmembrane region" description="Helical" evidence="10">
    <location>
        <begin position="837"/>
        <end position="860"/>
    </location>
</feature>
<accession>A0A8H5LZE5</accession>
<feature type="region of interest" description="Disordered" evidence="9">
    <location>
        <begin position="386"/>
        <end position="418"/>
    </location>
</feature>
<dbReference type="OrthoDB" id="9986677at2759"/>
<feature type="transmembrane region" description="Helical" evidence="10">
    <location>
        <begin position="751"/>
        <end position="779"/>
    </location>
</feature>
<evidence type="ECO:0008006" key="13">
    <source>
        <dbReference type="Google" id="ProtNLM"/>
    </source>
</evidence>
<sequence length="1131" mass="126508">MDSQALDTSYELTFERSFYIGGQITAILFGIHLVVYFLSCRFLIHDRRVSEATFYISYGGVLLALWIIALSCNAVFGQHVWIDFRDPDGSAAFLGENISAWYNTLGTTAGVAMNFMADAMLLYRCCMIWGRSGLAVIAFPAVIFLGALSMAILLIFESAQPGANFFKGHAVDFGIPYVSLTISMNIIVTMLICLRLLTVRNQVIKVLGPEHGKMYNSIVSIMVESALPFTILGIAYLISYAKHSPTSIAFVQVWGDFSALSPQFIICRIALGKGWSRDTVDRVTTTSLSFEHNYAGMSIISSEGGGSTTKIESPSVFAMEDTKVYSTSTANVPFPMQYLRPRHVPDVPEDIDTDFVMEHLNDPNIDLKRPLHASVESLELADKKSHKFYDPSDNDSDSDRFSTSRAESRNSTAIDFDDESPYPEVRAAVSSVDDPTIPVNTFRMWFLGIFFTCVVTGLNQFFGTRYPSVYITGIVVQLISLPFGKLLERILPTYEFNTFGFRWTLNPGPFTIKEHVCITIMANLTVSGAYATDIIATQIFFYNQQLTYAYKILLVLGSQVLGFSLGGMLRQFVVWPSSMIWPGALVNSALFNTLHKTYGKRDRGHMSRERFFLLVAFGSFAWYWLPGYLFTALSLFNWVCWIAPNNVVVNTLFGTNTGLGMGILTFDWSMIAYIGSPLVTPWWSELNTIIALVLMFWVVAPAIYFSNTFNTAFLPISSFLSFDNTGAPYDPTQVVTDGLFDSAKYHNYSPVFIPATLAVAYACAFAAFTAVFVHTFLWFGRDIARRFRSSLKDERDVHSRLMQAYPEVPLYWYGLVGIIAMVFLLVSIHLFPTQLPVWAALFGFLLAAILSVPMSMLQAITNQQVGNMQVIHELIAGYVLPERPIANMIFKAIAYIGTNQAVMFAGDLKLGHYMKIPPRVMFSCQVVASVVSCFVVVTIQDIMFSNIEDICTPNQKDGFICPGTNSFAAASLIWGGVGPRRMFSPGMPYNSLLYFYLIGAILPIPFYLLARRYPLSFWRYINIPVFFAGVGAIPPASGINYASWALIGFIFNYLIRRFHFRWWMRYNYILSAGLDAGVAIGIVVIFFTVQLPKGGFELNWWGNTVWQNTADFMGMPLKISETGTFGPTTWA</sequence>
<feature type="transmembrane region" description="Helical" evidence="10">
    <location>
        <begin position="56"/>
        <end position="81"/>
    </location>
</feature>
<dbReference type="GO" id="GO:0016020">
    <property type="term" value="C:membrane"/>
    <property type="evidence" value="ECO:0007669"/>
    <property type="project" value="UniProtKB-SubCell"/>
</dbReference>
<keyword evidence="6" id="KW-0653">Protein transport</keyword>
<evidence type="ECO:0000313" key="11">
    <source>
        <dbReference type="EMBL" id="KAF5375172.1"/>
    </source>
</evidence>
<evidence type="ECO:0000313" key="12">
    <source>
        <dbReference type="Proteomes" id="UP000559256"/>
    </source>
</evidence>
<feature type="transmembrane region" description="Helical" evidence="10">
    <location>
        <begin position="659"/>
        <end position="679"/>
    </location>
</feature>
<feature type="transmembrane region" description="Helical" evidence="10">
    <location>
        <begin position="1067"/>
        <end position="1089"/>
    </location>
</feature>
<dbReference type="InterPro" id="IPR004648">
    <property type="entry name" value="Oligpept_transpt"/>
</dbReference>
<comment type="caution">
    <text evidence="11">The sequence shown here is derived from an EMBL/GenBank/DDBJ whole genome shotgun (WGS) entry which is preliminary data.</text>
</comment>
<gene>
    <name evidence="11" type="ORF">D9758_000042</name>
</gene>
<dbReference type="NCBIfam" id="TIGR00728">
    <property type="entry name" value="OPT_sfam"/>
    <property type="match status" value="1"/>
</dbReference>
<dbReference type="Pfam" id="PF03169">
    <property type="entry name" value="OPT"/>
    <property type="match status" value="1"/>
</dbReference>
<evidence type="ECO:0000256" key="10">
    <source>
        <dbReference type="SAM" id="Phobius"/>
    </source>
</evidence>
<feature type="transmembrane region" description="Helical" evidence="10">
    <location>
        <begin position="468"/>
        <end position="487"/>
    </location>
</feature>
<feature type="transmembrane region" description="Helical" evidence="10">
    <location>
        <begin position="920"/>
        <end position="939"/>
    </location>
</feature>
<dbReference type="AlphaFoldDB" id="A0A8H5LZE5"/>
<dbReference type="NCBIfam" id="TIGR00727">
    <property type="entry name" value="ISP4_OPT"/>
    <property type="match status" value="1"/>
</dbReference>
<proteinExistence type="inferred from homology"/>
<dbReference type="InterPro" id="IPR004813">
    <property type="entry name" value="OPT"/>
</dbReference>
<comment type="similarity">
    <text evidence="2">Belongs to the oligopeptide OPT transporter family.</text>
</comment>
<feature type="transmembrane region" description="Helical" evidence="10">
    <location>
        <begin position="218"/>
        <end position="238"/>
    </location>
</feature>
<dbReference type="Proteomes" id="UP000559256">
    <property type="component" value="Unassembled WGS sequence"/>
</dbReference>
<evidence type="ECO:0000256" key="2">
    <source>
        <dbReference type="ARBA" id="ARBA00008807"/>
    </source>
</evidence>
<feature type="compositionally biased region" description="Basic and acidic residues" evidence="9">
    <location>
        <begin position="397"/>
        <end position="408"/>
    </location>
</feature>
<dbReference type="EMBL" id="JAACJM010000001">
    <property type="protein sequence ID" value="KAF5375172.1"/>
    <property type="molecule type" value="Genomic_DNA"/>
</dbReference>